<proteinExistence type="predicted"/>
<dbReference type="Pfam" id="PF10728">
    <property type="entry name" value="DUF2520"/>
    <property type="match status" value="1"/>
</dbReference>
<sequence>MITVNIIGAGNVAYHLYRALSLSPEVKVLQVTARDQRKLEDFVNPELINTDFSKIKDCDVHLICVSDSAIAEIAKAMFGLNGLVVHTSGATSINLLHQLKRYGVFYPLQTFSKQRDVSFSEIPICIEAEQKNDLALLKILALKISNDVREITSAQRKTLHLSAIFVNNFTNHLLHLGNEIVKQNNLDFNILKPLLKETVMKLEDMPPFEAQTGPARRGDQITMKEHLAQLSEENQKKIYTELSESIQKTYGKEL</sequence>
<protein>
    <submittedName>
        <fullName evidence="2">Rossmann-like and DUF2520 domain-containing protein</fullName>
    </submittedName>
</protein>
<dbReference type="InterPro" id="IPR036291">
    <property type="entry name" value="NAD(P)-bd_dom_sf"/>
</dbReference>
<evidence type="ECO:0000313" key="2">
    <source>
        <dbReference type="EMBL" id="MFC4097829.1"/>
    </source>
</evidence>
<organism evidence="2 3">
    <name type="scientific">Euzebyella saccharophila</name>
    <dbReference type="NCBI Taxonomy" id="679664"/>
    <lineage>
        <taxon>Bacteria</taxon>
        <taxon>Pseudomonadati</taxon>
        <taxon>Bacteroidota</taxon>
        <taxon>Flavobacteriia</taxon>
        <taxon>Flavobacteriales</taxon>
        <taxon>Flavobacteriaceae</taxon>
        <taxon>Euzebyella</taxon>
    </lineage>
</organism>
<dbReference type="PANTHER" id="PTHR40459:SF1">
    <property type="entry name" value="CONSERVED HYPOTHETICAL ALANINE AND LEUCINE RICH PROTEIN"/>
    <property type="match status" value="1"/>
</dbReference>
<dbReference type="InterPro" id="IPR037108">
    <property type="entry name" value="TM1727-like_C_sf"/>
</dbReference>
<keyword evidence="3" id="KW-1185">Reference proteome</keyword>
<dbReference type="Gene3D" id="3.40.50.720">
    <property type="entry name" value="NAD(P)-binding Rossmann-like Domain"/>
    <property type="match status" value="1"/>
</dbReference>
<dbReference type="Proteomes" id="UP001595814">
    <property type="component" value="Unassembled WGS sequence"/>
</dbReference>
<name>A0ABV8JTW0_9FLAO</name>
<evidence type="ECO:0000259" key="1">
    <source>
        <dbReference type="Pfam" id="PF10728"/>
    </source>
</evidence>
<evidence type="ECO:0000313" key="3">
    <source>
        <dbReference type="Proteomes" id="UP001595814"/>
    </source>
</evidence>
<dbReference type="SUPFAM" id="SSF48179">
    <property type="entry name" value="6-phosphogluconate dehydrogenase C-terminal domain-like"/>
    <property type="match status" value="1"/>
</dbReference>
<feature type="domain" description="DUF2520" evidence="1">
    <location>
        <begin position="122"/>
        <end position="246"/>
    </location>
</feature>
<accession>A0ABV8JTW0</accession>
<dbReference type="RefSeq" id="WP_192463008.1">
    <property type="nucleotide sequence ID" value="NZ_JACYFJ010000005.1"/>
</dbReference>
<dbReference type="PANTHER" id="PTHR40459">
    <property type="entry name" value="CONSERVED HYPOTHETICAL ALANINE AND LEUCINE RICH PROTEIN"/>
    <property type="match status" value="1"/>
</dbReference>
<comment type="caution">
    <text evidence="2">The sequence shown here is derived from an EMBL/GenBank/DDBJ whole genome shotgun (WGS) entry which is preliminary data.</text>
</comment>
<dbReference type="InterPro" id="IPR018931">
    <property type="entry name" value="DUF2520"/>
</dbReference>
<dbReference type="SUPFAM" id="SSF51735">
    <property type="entry name" value="NAD(P)-binding Rossmann-fold domains"/>
    <property type="match status" value="1"/>
</dbReference>
<gene>
    <name evidence="2" type="ORF">ACFOUT_18230</name>
</gene>
<dbReference type="Gene3D" id="1.10.1040.20">
    <property type="entry name" value="ProC-like, C-terminal domain"/>
    <property type="match status" value="1"/>
</dbReference>
<dbReference type="InterPro" id="IPR008927">
    <property type="entry name" value="6-PGluconate_DH-like_C_sf"/>
</dbReference>
<reference evidence="3" key="1">
    <citation type="journal article" date="2019" name="Int. J. Syst. Evol. Microbiol.">
        <title>The Global Catalogue of Microorganisms (GCM) 10K type strain sequencing project: providing services to taxonomists for standard genome sequencing and annotation.</title>
        <authorList>
            <consortium name="The Broad Institute Genomics Platform"/>
            <consortium name="The Broad Institute Genome Sequencing Center for Infectious Disease"/>
            <person name="Wu L."/>
            <person name="Ma J."/>
        </authorList>
    </citation>
    <scope>NUCLEOTIDE SEQUENCE [LARGE SCALE GENOMIC DNA]</scope>
    <source>
        <strain evidence="3">CECT 7477</strain>
    </source>
</reference>
<dbReference type="EMBL" id="JBHSAW010000025">
    <property type="protein sequence ID" value="MFC4097829.1"/>
    <property type="molecule type" value="Genomic_DNA"/>
</dbReference>